<feature type="region of interest" description="Disordered" evidence="1">
    <location>
        <begin position="1"/>
        <end position="312"/>
    </location>
</feature>
<evidence type="ECO:0000256" key="1">
    <source>
        <dbReference type="SAM" id="MobiDB-lite"/>
    </source>
</evidence>
<feature type="compositionally biased region" description="Basic residues" evidence="1">
    <location>
        <begin position="115"/>
        <end position="125"/>
    </location>
</feature>
<keyword evidence="2" id="KW-0560">Oxidoreductase</keyword>
<name>A0A6J4IRP1_9ACTN</name>
<feature type="compositionally biased region" description="Basic and acidic residues" evidence="1">
    <location>
        <begin position="101"/>
        <end position="114"/>
    </location>
</feature>
<dbReference type="EMBL" id="CADCTP010000203">
    <property type="protein sequence ID" value="CAA9257155.1"/>
    <property type="molecule type" value="Genomic_DNA"/>
</dbReference>
<feature type="non-terminal residue" evidence="2">
    <location>
        <position position="312"/>
    </location>
</feature>
<gene>
    <name evidence="2" type="ORF">AVDCRST_MAG41-2212</name>
</gene>
<reference evidence="2" key="1">
    <citation type="submission" date="2020-02" db="EMBL/GenBank/DDBJ databases">
        <authorList>
            <person name="Meier V. D."/>
        </authorList>
    </citation>
    <scope>NUCLEOTIDE SEQUENCE</scope>
    <source>
        <strain evidence="2">AVDCRST_MAG41</strain>
    </source>
</reference>
<feature type="non-terminal residue" evidence="2">
    <location>
        <position position="1"/>
    </location>
</feature>
<proteinExistence type="predicted"/>
<sequence length="312" mass="33475">DCDDLLARHAAPARAAGGGQPRPAPRSGQGVVPARLRAVEPRPRLRHARGRGLVAGGLPAGPGRPYGDDRQPAHRGQPSLVPPRDRGELRQGRRLGAVGRPVDRRGGPARDRAARLPRRHPRCRPGRAGAAADGAHDRRVRLRGQVAAAHGRVRVVPGAGDAGRAPQHRPGHRLPAGRAAAQPDRGRREPAHGLLPQPRRRGAGDRPGPGAGRDPRRGRRLPDAGRRDERLRPQLPHHRQGRDLRPAAAPRRGDHAGAEVLEGLRPDRRRAGRGAGPDRARRVRGRPGHPGQPVRREARGAARPRRPAPGGL</sequence>
<dbReference type="AlphaFoldDB" id="A0A6J4IRP1"/>
<evidence type="ECO:0000313" key="2">
    <source>
        <dbReference type="EMBL" id="CAA9257155.1"/>
    </source>
</evidence>
<dbReference type="EC" id="1.14.19.2" evidence="2"/>
<organism evidence="2">
    <name type="scientific">uncultured Mycobacteriales bacterium</name>
    <dbReference type="NCBI Taxonomy" id="581187"/>
    <lineage>
        <taxon>Bacteria</taxon>
        <taxon>Bacillati</taxon>
        <taxon>Actinomycetota</taxon>
        <taxon>Actinomycetes</taxon>
        <taxon>Mycobacteriales</taxon>
        <taxon>environmental samples</taxon>
    </lineage>
</organism>
<feature type="compositionally biased region" description="Basic and acidic residues" evidence="1">
    <location>
        <begin position="241"/>
        <end position="266"/>
    </location>
</feature>
<protein>
    <submittedName>
        <fullName evidence="2">Probable acyl-ACP desaturase, Stearoyl-ACP desaturase</fullName>
        <ecNumber evidence="2">1.14.19.2</ecNumber>
    </submittedName>
</protein>
<dbReference type="GO" id="GO:0045300">
    <property type="term" value="F:stearoyl-[ACP] desaturase activity"/>
    <property type="evidence" value="ECO:0007669"/>
    <property type="project" value="UniProtKB-EC"/>
</dbReference>
<feature type="compositionally biased region" description="Basic and acidic residues" evidence="1">
    <location>
        <begin position="220"/>
        <end position="232"/>
    </location>
</feature>
<accession>A0A6J4IRP1</accession>